<evidence type="ECO:0000256" key="1">
    <source>
        <dbReference type="SAM" id="MobiDB-lite"/>
    </source>
</evidence>
<accession>A0A250JF26</accession>
<evidence type="ECO:0000313" key="3">
    <source>
        <dbReference type="EMBL" id="ATB42188.1"/>
    </source>
</evidence>
<dbReference type="GO" id="GO:0016747">
    <property type="term" value="F:acyltransferase activity, transferring groups other than amino-acyl groups"/>
    <property type="evidence" value="ECO:0007669"/>
    <property type="project" value="InterPro"/>
</dbReference>
<reference evidence="3 4" key="1">
    <citation type="submission" date="2017-06" db="EMBL/GenBank/DDBJ databases">
        <title>Sequencing and comparative analysis of myxobacterial genomes.</title>
        <authorList>
            <person name="Rupp O."/>
            <person name="Goesmann A."/>
            <person name="Sogaard-Andersen L."/>
        </authorList>
    </citation>
    <scope>NUCLEOTIDE SEQUENCE [LARGE SCALE GENOMIC DNA]</scope>
    <source>
        <strain evidence="3 4">DSM 52655</strain>
    </source>
</reference>
<dbReference type="KEGG" id="cfus:CYFUS_007665"/>
<protein>
    <submittedName>
        <fullName evidence="3">GNAT family N-acetyltransferase</fullName>
    </submittedName>
</protein>
<gene>
    <name evidence="3" type="ORF">CYFUS_007665</name>
</gene>
<sequence>MERSLAENGCEPSKTYPGRRTGSLRAMLSPTPPVRRATHDDIPHLVRTLVRSFDRDPILRWFLREDERRVRALEMYFEITLREFTLPHGEVLTTEDRAGTALWVPPGRWKQGLREQLRASSTIVRCVGLGKVVRTLRGLRQMEKHHLPRPHYYLALLGVEPEHQRRGYASALLRPVLERCDREGVGAYLESTTPENTARYQHFGFKVVSHLRLGRGAPSYPGMWREPTGARLHEESE</sequence>
<dbReference type="InterPro" id="IPR000182">
    <property type="entry name" value="GNAT_dom"/>
</dbReference>
<dbReference type="SUPFAM" id="SSF55729">
    <property type="entry name" value="Acyl-CoA N-acyltransferases (Nat)"/>
    <property type="match status" value="1"/>
</dbReference>
<dbReference type="AlphaFoldDB" id="A0A250JF26"/>
<dbReference type="PANTHER" id="PTHR42791:SF1">
    <property type="entry name" value="N-ACETYLTRANSFERASE DOMAIN-CONTAINING PROTEIN"/>
    <property type="match status" value="1"/>
</dbReference>
<dbReference type="Proteomes" id="UP000217257">
    <property type="component" value="Chromosome"/>
</dbReference>
<evidence type="ECO:0000313" key="4">
    <source>
        <dbReference type="Proteomes" id="UP000217257"/>
    </source>
</evidence>
<name>A0A250JF26_9BACT</name>
<dbReference type="Gene3D" id="3.40.630.30">
    <property type="match status" value="1"/>
</dbReference>
<feature type="domain" description="N-acetyltransferase" evidence="2">
    <location>
        <begin position="79"/>
        <end position="226"/>
    </location>
</feature>
<dbReference type="PANTHER" id="PTHR42791">
    <property type="entry name" value="GNAT FAMILY ACETYLTRANSFERASE"/>
    <property type="match status" value="1"/>
</dbReference>
<keyword evidence="3" id="KW-0808">Transferase</keyword>
<dbReference type="Pfam" id="PF00583">
    <property type="entry name" value="Acetyltransf_1"/>
    <property type="match status" value="1"/>
</dbReference>
<dbReference type="InterPro" id="IPR016181">
    <property type="entry name" value="Acyl_CoA_acyltransferase"/>
</dbReference>
<dbReference type="EMBL" id="CP022098">
    <property type="protein sequence ID" value="ATB42188.1"/>
    <property type="molecule type" value="Genomic_DNA"/>
</dbReference>
<dbReference type="CDD" id="cd04301">
    <property type="entry name" value="NAT_SF"/>
    <property type="match status" value="1"/>
</dbReference>
<dbReference type="InterPro" id="IPR052523">
    <property type="entry name" value="Trichothecene_AcTrans"/>
</dbReference>
<proteinExistence type="predicted"/>
<dbReference type="PROSITE" id="PS51186">
    <property type="entry name" value="GNAT"/>
    <property type="match status" value="1"/>
</dbReference>
<evidence type="ECO:0000259" key="2">
    <source>
        <dbReference type="PROSITE" id="PS51186"/>
    </source>
</evidence>
<feature type="region of interest" description="Disordered" evidence="1">
    <location>
        <begin position="1"/>
        <end position="36"/>
    </location>
</feature>
<organism evidence="3 4">
    <name type="scientific">Cystobacter fuscus</name>
    <dbReference type="NCBI Taxonomy" id="43"/>
    <lineage>
        <taxon>Bacteria</taxon>
        <taxon>Pseudomonadati</taxon>
        <taxon>Myxococcota</taxon>
        <taxon>Myxococcia</taxon>
        <taxon>Myxococcales</taxon>
        <taxon>Cystobacterineae</taxon>
        <taxon>Archangiaceae</taxon>
        <taxon>Cystobacter</taxon>
    </lineage>
</organism>